<dbReference type="PROSITE" id="PS50222">
    <property type="entry name" value="EF_HAND_2"/>
    <property type="match status" value="1"/>
</dbReference>
<dbReference type="RefSeq" id="WP_099304470.1">
    <property type="nucleotide sequence ID" value="NZ_PDVP01000002.1"/>
</dbReference>
<comment type="caution">
    <text evidence="3">The sequence shown here is derived from an EMBL/GenBank/DDBJ whole genome shotgun (WGS) entry which is preliminary data.</text>
</comment>
<dbReference type="SMART" id="SM00054">
    <property type="entry name" value="EFh"/>
    <property type="match status" value="2"/>
</dbReference>
<dbReference type="InterPro" id="IPR018247">
    <property type="entry name" value="EF_Hand_1_Ca_BS"/>
</dbReference>
<dbReference type="SUPFAM" id="SSF47473">
    <property type="entry name" value="EF-hand"/>
    <property type="match status" value="1"/>
</dbReference>
<feature type="region of interest" description="Disordered" evidence="1">
    <location>
        <begin position="31"/>
        <end position="87"/>
    </location>
</feature>
<dbReference type="InterPro" id="IPR002048">
    <property type="entry name" value="EF_hand_dom"/>
</dbReference>
<sequence>MNRSTLLSAALIAATITGVGTIATYAQSNAPQAGQEEMQKPGMMRTGWFGGGRDRDGEDGERGWGRHGGEGRHWGKRHGGRHGMMGGPRGEMFRTILTEVDADKDGAITQAEVDAFRQAKVAGADANSDGGLSIDEFDTVYRELTRSNMVRAFQRLDTDGDGTITKAEMDNRFGNIVKFMDRNDDGKLSKEDRGGRR</sequence>
<organism evidence="3 4">
    <name type="scientific">Zhengella mangrovi</name>
    <dbReference type="NCBI Taxonomy" id="1982044"/>
    <lineage>
        <taxon>Bacteria</taxon>
        <taxon>Pseudomonadati</taxon>
        <taxon>Pseudomonadota</taxon>
        <taxon>Alphaproteobacteria</taxon>
        <taxon>Hyphomicrobiales</taxon>
        <taxon>Notoacmeibacteraceae</taxon>
        <taxon>Zhengella</taxon>
    </lineage>
</organism>
<protein>
    <recommendedName>
        <fullName evidence="2">EF-hand domain-containing protein</fullName>
    </recommendedName>
</protein>
<dbReference type="GO" id="GO:0005509">
    <property type="term" value="F:calcium ion binding"/>
    <property type="evidence" value="ECO:0007669"/>
    <property type="project" value="InterPro"/>
</dbReference>
<dbReference type="AlphaFoldDB" id="A0A2G1QRD0"/>
<feature type="compositionally biased region" description="Basic and acidic residues" evidence="1">
    <location>
        <begin position="52"/>
        <end position="73"/>
    </location>
</feature>
<dbReference type="InterPro" id="IPR011992">
    <property type="entry name" value="EF-hand-dom_pair"/>
</dbReference>
<dbReference type="OrthoDB" id="7474785at2"/>
<dbReference type="PROSITE" id="PS00018">
    <property type="entry name" value="EF_HAND_1"/>
    <property type="match status" value="2"/>
</dbReference>
<reference evidence="3 4" key="1">
    <citation type="submission" date="2017-10" db="EMBL/GenBank/DDBJ databases">
        <title>Sedimentibacterium mangrovi gen. nov., sp. nov., a novel member of family Phyllobacteriacea isolated from mangrove sediment.</title>
        <authorList>
            <person name="Liao H."/>
            <person name="Tian Y."/>
        </authorList>
    </citation>
    <scope>NUCLEOTIDE SEQUENCE [LARGE SCALE GENOMIC DNA]</scope>
    <source>
        <strain evidence="3 4">X9-2-2</strain>
    </source>
</reference>
<gene>
    <name evidence="3" type="ORF">CSC94_05150</name>
</gene>
<dbReference type="EMBL" id="PDVP01000002">
    <property type="protein sequence ID" value="PHP68052.1"/>
    <property type="molecule type" value="Genomic_DNA"/>
</dbReference>
<evidence type="ECO:0000313" key="4">
    <source>
        <dbReference type="Proteomes" id="UP000221168"/>
    </source>
</evidence>
<accession>A0A2G1QRD0</accession>
<dbReference type="Proteomes" id="UP000221168">
    <property type="component" value="Unassembled WGS sequence"/>
</dbReference>
<evidence type="ECO:0000259" key="2">
    <source>
        <dbReference type="PROSITE" id="PS50222"/>
    </source>
</evidence>
<keyword evidence="4" id="KW-1185">Reference proteome</keyword>
<dbReference type="Gene3D" id="1.10.238.10">
    <property type="entry name" value="EF-hand"/>
    <property type="match status" value="2"/>
</dbReference>
<proteinExistence type="predicted"/>
<name>A0A2G1QRD0_9HYPH</name>
<dbReference type="Pfam" id="PF13202">
    <property type="entry name" value="EF-hand_5"/>
    <property type="match status" value="1"/>
</dbReference>
<evidence type="ECO:0000256" key="1">
    <source>
        <dbReference type="SAM" id="MobiDB-lite"/>
    </source>
</evidence>
<evidence type="ECO:0000313" key="3">
    <source>
        <dbReference type="EMBL" id="PHP68052.1"/>
    </source>
</evidence>
<feature type="domain" description="EF-hand" evidence="2">
    <location>
        <begin position="144"/>
        <end position="179"/>
    </location>
</feature>